<evidence type="ECO:0000313" key="2">
    <source>
        <dbReference type="EMBL" id="TWU22916.1"/>
    </source>
</evidence>
<evidence type="ECO:0000259" key="1">
    <source>
        <dbReference type="Pfam" id="PF13579"/>
    </source>
</evidence>
<dbReference type="SUPFAM" id="SSF53756">
    <property type="entry name" value="UDP-Glycosyltransferase/glycogen phosphorylase"/>
    <property type="match status" value="1"/>
</dbReference>
<dbReference type="EMBL" id="SJPT01000004">
    <property type="protein sequence ID" value="TWU22916.1"/>
    <property type="molecule type" value="Genomic_DNA"/>
</dbReference>
<accession>A0A5C6CI81</accession>
<feature type="domain" description="Glycosyltransferase subfamily 4-like N-terminal" evidence="1">
    <location>
        <begin position="16"/>
        <end position="201"/>
    </location>
</feature>
<protein>
    <submittedName>
        <fullName evidence="2">Putative glycosyl transferase</fullName>
    </submittedName>
</protein>
<dbReference type="PANTHER" id="PTHR12526">
    <property type="entry name" value="GLYCOSYLTRANSFERASE"/>
    <property type="match status" value="1"/>
</dbReference>
<sequence length="402" mass="45264">MKILIVSNLFAPDFCGGAAQFTDLAKGLLQRGHEVEVFTAFPYYPEWVKKSDYGFFALKPERVDGVNVVRHGLYVPGNPSRLVPRLCYELSFAVVLFRSLFRGSRSDVTIVFCPLLGAVIFAVVRKLLRRELLWINIQDIPTDASIAAGISKPGVFQSIAQSFQRWLFRRGNAISTISNAMQSRLEELIGPDRTIDVCSNWLISEYKPLKNDEKVFVADASKKTIDLLYCGNIGHKQGLLEFCSALHETEIDFRFQIRGDGAAMDKLRQWINEKSDRRFELKGFLDDQEFVSAIAATDLFVLTEKPGSGFSFIPSKLIPAISIGTPLLVISDATSPLGQETIEHRLGLHCSWEDIDRLPCRVSELSHLKMQTFSANCLSRAVYYTREAALDRYETVLNRLHG</sequence>
<evidence type="ECO:0000313" key="3">
    <source>
        <dbReference type="Proteomes" id="UP000316304"/>
    </source>
</evidence>
<dbReference type="Pfam" id="PF13692">
    <property type="entry name" value="Glyco_trans_1_4"/>
    <property type="match status" value="1"/>
</dbReference>
<dbReference type="InterPro" id="IPR028098">
    <property type="entry name" value="Glyco_trans_4-like_N"/>
</dbReference>
<keyword evidence="3" id="KW-1185">Reference proteome</keyword>
<proteinExistence type="predicted"/>
<gene>
    <name evidence="2" type="ORF">Pla52o_24480</name>
</gene>
<dbReference type="OrthoDB" id="9811902at2"/>
<keyword evidence="2" id="KW-0808">Transferase</keyword>
<dbReference type="Proteomes" id="UP000316304">
    <property type="component" value="Unassembled WGS sequence"/>
</dbReference>
<reference evidence="2 3" key="1">
    <citation type="submission" date="2019-02" db="EMBL/GenBank/DDBJ databases">
        <title>Deep-cultivation of Planctomycetes and their phenomic and genomic characterization uncovers novel biology.</title>
        <authorList>
            <person name="Wiegand S."/>
            <person name="Jogler M."/>
            <person name="Boedeker C."/>
            <person name="Pinto D."/>
            <person name="Vollmers J."/>
            <person name="Rivas-Marin E."/>
            <person name="Kohn T."/>
            <person name="Peeters S.H."/>
            <person name="Heuer A."/>
            <person name="Rast P."/>
            <person name="Oberbeckmann S."/>
            <person name="Bunk B."/>
            <person name="Jeske O."/>
            <person name="Meyerdierks A."/>
            <person name="Storesund J.E."/>
            <person name="Kallscheuer N."/>
            <person name="Luecker S."/>
            <person name="Lage O.M."/>
            <person name="Pohl T."/>
            <person name="Merkel B.J."/>
            <person name="Hornburger P."/>
            <person name="Mueller R.-W."/>
            <person name="Bruemmer F."/>
            <person name="Labrenz M."/>
            <person name="Spormann A.M."/>
            <person name="Op Den Camp H."/>
            <person name="Overmann J."/>
            <person name="Amann R."/>
            <person name="Jetten M.S.M."/>
            <person name="Mascher T."/>
            <person name="Medema M.H."/>
            <person name="Devos D.P."/>
            <person name="Kaster A.-K."/>
            <person name="Ovreas L."/>
            <person name="Rohde M."/>
            <person name="Galperin M.Y."/>
            <person name="Jogler C."/>
        </authorList>
    </citation>
    <scope>NUCLEOTIDE SEQUENCE [LARGE SCALE GENOMIC DNA]</scope>
    <source>
        <strain evidence="2 3">Pla52o</strain>
    </source>
</reference>
<dbReference type="RefSeq" id="WP_146594734.1">
    <property type="nucleotide sequence ID" value="NZ_SJPT01000004.1"/>
</dbReference>
<dbReference type="GO" id="GO:0016757">
    <property type="term" value="F:glycosyltransferase activity"/>
    <property type="evidence" value="ECO:0007669"/>
    <property type="project" value="UniProtKB-ARBA"/>
</dbReference>
<comment type="caution">
    <text evidence="2">The sequence shown here is derived from an EMBL/GenBank/DDBJ whole genome shotgun (WGS) entry which is preliminary data.</text>
</comment>
<dbReference type="CDD" id="cd03794">
    <property type="entry name" value="GT4_WbuB-like"/>
    <property type="match status" value="1"/>
</dbReference>
<dbReference type="Pfam" id="PF13579">
    <property type="entry name" value="Glyco_trans_4_4"/>
    <property type="match status" value="1"/>
</dbReference>
<dbReference type="Gene3D" id="3.40.50.2000">
    <property type="entry name" value="Glycogen Phosphorylase B"/>
    <property type="match status" value="2"/>
</dbReference>
<organism evidence="2 3">
    <name type="scientific">Novipirellula galeiformis</name>
    <dbReference type="NCBI Taxonomy" id="2528004"/>
    <lineage>
        <taxon>Bacteria</taxon>
        <taxon>Pseudomonadati</taxon>
        <taxon>Planctomycetota</taxon>
        <taxon>Planctomycetia</taxon>
        <taxon>Pirellulales</taxon>
        <taxon>Pirellulaceae</taxon>
        <taxon>Novipirellula</taxon>
    </lineage>
</organism>
<name>A0A5C6CI81_9BACT</name>
<dbReference type="AlphaFoldDB" id="A0A5C6CI81"/>